<dbReference type="EMBL" id="ASPP01011661">
    <property type="protein sequence ID" value="ETO21402.1"/>
    <property type="molecule type" value="Genomic_DNA"/>
</dbReference>
<name>X6N7Y6_RETFI</name>
<gene>
    <name evidence="2" type="ORF">RFI_15802</name>
</gene>
<keyword evidence="3" id="KW-1185">Reference proteome</keyword>
<sequence>MEYDHTQQKIQQTKKGSPPPKKSNIANTSNQIMEFSDARHKHTKVHHHVPNKSTFSWYIFFHQRVFENILSNSTPQMIILYQQRSDHITQSNNCVAQVIYAQSIFSFKYVQVSYIKQQKKWKYIVKK</sequence>
<proteinExistence type="predicted"/>
<evidence type="ECO:0000256" key="1">
    <source>
        <dbReference type="SAM" id="MobiDB-lite"/>
    </source>
</evidence>
<dbReference type="AlphaFoldDB" id="X6N7Y6"/>
<reference evidence="2 3" key="1">
    <citation type="journal article" date="2013" name="Curr. Biol.">
        <title>The Genome of the Foraminiferan Reticulomyxa filosa.</title>
        <authorList>
            <person name="Glockner G."/>
            <person name="Hulsmann N."/>
            <person name="Schleicher M."/>
            <person name="Noegel A.A."/>
            <person name="Eichinger L."/>
            <person name="Gallinger C."/>
            <person name="Pawlowski J."/>
            <person name="Sierra R."/>
            <person name="Euteneuer U."/>
            <person name="Pillet L."/>
            <person name="Moustafa A."/>
            <person name="Platzer M."/>
            <person name="Groth M."/>
            <person name="Szafranski K."/>
            <person name="Schliwa M."/>
        </authorList>
    </citation>
    <scope>NUCLEOTIDE SEQUENCE [LARGE SCALE GENOMIC DNA]</scope>
</reference>
<accession>X6N7Y6</accession>
<comment type="caution">
    <text evidence="2">The sequence shown here is derived from an EMBL/GenBank/DDBJ whole genome shotgun (WGS) entry which is preliminary data.</text>
</comment>
<evidence type="ECO:0000313" key="2">
    <source>
        <dbReference type="EMBL" id="ETO21402.1"/>
    </source>
</evidence>
<dbReference type="Proteomes" id="UP000023152">
    <property type="component" value="Unassembled WGS sequence"/>
</dbReference>
<organism evidence="2 3">
    <name type="scientific">Reticulomyxa filosa</name>
    <dbReference type="NCBI Taxonomy" id="46433"/>
    <lineage>
        <taxon>Eukaryota</taxon>
        <taxon>Sar</taxon>
        <taxon>Rhizaria</taxon>
        <taxon>Retaria</taxon>
        <taxon>Foraminifera</taxon>
        <taxon>Monothalamids</taxon>
        <taxon>Reticulomyxidae</taxon>
        <taxon>Reticulomyxa</taxon>
    </lineage>
</organism>
<feature type="region of interest" description="Disordered" evidence="1">
    <location>
        <begin position="1"/>
        <end position="26"/>
    </location>
</feature>
<evidence type="ECO:0000313" key="3">
    <source>
        <dbReference type="Proteomes" id="UP000023152"/>
    </source>
</evidence>
<protein>
    <submittedName>
        <fullName evidence="2">Uncharacterized protein</fullName>
    </submittedName>
</protein>